<sequence length="163" mass="19171">MEETIYGKLRKEGYEKVIEEVKSNEVNRTDFENTIKLRMFSWWASWVPEYEGWLKIADGLYASECVIDAIGPEPQIYKEYRSSMKHQRDAFDMDMGPIENCVVERDTVALDYKMYMTPKVDMDKMRKGKTIVLKVTEFNKFDNIKDYDVPMVTHLKLIASGLE</sequence>
<comment type="caution">
    <text evidence="1">The sequence shown here is derived from an EMBL/GenBank/DDBJ whole genome shotgun (WGS) entry which is preliminary data.</text>
</comment>
<dbReference type="AlphaFoldDB" id="A0A132UBX9"/>
<dbReference type="EMBL" id="LIRB01000069">
    <property type="protein sequence ID" value="KWX81234.1"/>
    <property type="molecule type" value="Genomic_DNA"/>
</dbReference>
<protein>
    <submittedName>
        <fullName evidence="1">Uncharacterized protein</fullName>
    </submittedName>
</protein>
<organism evidence="1 2">
    <name type="scientific">Paenibacillus riograndensis</name>
    <dbReference type="NCBI Taxonomy" id="483937"/>
    <lineage>
        <taxon>Bacteria</taxon>
        <taxon>Bacillati</taxon>
        <taxon>Bacillota</taxon>
        <taxon>Bacilli</taxon>
        <taxon>Bacillales</taxon>
        <taxon>Paenibacillaceae</taxon>
        <taxon>Paenibacillus</taxon>
        <taxon>Paenibacillus sonchi group</taxon>
    </lineage>
</organism>
<dbReference type="Proteomes" id="UP000070475">
    <property type="component" value="Unassembled WGS sequence"/>
</dbReference>
<reference evidence="1 2" key="1">
    <citation type="submission" date="2015-08" db="EMBL/GenBank/DDBJ databases">
        <title>Genomes of Paenibacillus riograndensis.</title>
        <authorList>
            <person name="Sant'Anna F.H."/>
            <person name="Souza R."/>
            <person name="Ambrosini A."/>
            <person name="Bach E."/>
            <person name="Fernandes G."/>
            <person name="Balsanelli E."/>
            <person name="Baura V.A."/>
            <person name="Pedrosa F.O."/>
            <person name="Souza E.M."/>
            <person name="Passaglia L."/>
        </authorList>
    </citation>
    <scope>NUCLEOTIDE SEQUENCE [LARGE SCALE GENOMIC DNA]</scope>
    <source>
        <strain evidence="1 2">CAS34</strain>
    </source>
</reference>
<gene>
    <name evidence="1" type="ORF">AMQ84_00465</name>
</gene>
<dbReference type="OrthoDB" id="2593040at2"/>
<evidence type="ECO:0000313" key="1">
    <source>
        <dbReference type="EMBL" id="KWX81234.1"/>
    </source>
</evidence>
<keyword evidence="2" id="KW-1185">Reference proteome</keyword>
<accession>A0A132UBX9</accession>
<name>A0A132UBX9_9BACL</name>
<dbReference type="RefSeq" id="WP_060818808.1">
    <property type="nucleotide sequence ID" value="NZ_LIRB01000069.1"/>
</dbReference>
<proteinExistence type="predicted"/>
<evidence type="ECO:0000313" key="2">
    <source>
        <dbReference type="Proteomes" id="UP000070475"/>
    </source>
</evidence>
<dbReference type="PATRIC" id="fig|483937.3.peg.6754"/>